<dbReference type="OrthoDB" id="1741719at2759"/>
<dbReference type="STRING" id="2094558.A0A314YI49"/>
<dbReference type="EMBL" id="PJQY01000748">
    <property type="protein sequence ID" value="PQQ08245.1"/>
    <property type="molecule type" value="Genomic_DNA"/>
</dbReference>
<feature type="region of interest" description="Disordered" evidence="1">
    <location>
        <begin position="75"/>
        <end position="97"/>
    </location>
</feature>
<dbReference type="GO" id="GO:0005634">
    <property type="term" value="C:nucleus"/>
    <property type="evidence" value="ECO:0007669"/>
    <property type="project" value="InterPro"/>
</dbReference>
<dbReference type="GO" id="GO:0031491">
    <property type="term" value="F:nucleosome binding"/>
    <property type="evidence" value="ECO:0007669"/>
    <property type="project" value="TreeGrafter"/>
</dbReference>
<dbReference type="AlphaFoldDB" id="A0A314YI49"/>
<evidence type="ECO:0000313" key="3">
    <source>
        <dbReference type="Proteomes" id="UP000250321"/>
    </source>
</evidence>
<dbReference type="Proteomes" id="UP000250321">
    <property type="component" value="Unassembled WGS sequence"/>
</dbReference>
<dbReference type="PANTHER" id="PTHR13831">
    <property type="entry name" value="MEMBER OF THE HIR1 FAMILY OF WD-REPEAT PROTEINS"/>
    <property type="match status" value="1"/>
</dbReference>
<dbReference type="GO" id="GO:0006338">
    <property type="term" value="P:chromatin remodeling"/>
    <property type="evidence" value="ECO:0007669"/>
    <property type="project" value="TreeGrafter"/>
</dbReference>
<dbReference type="PANTHER" id="PTHR13831:SF0">
    <property type="entry name" value="PROTEIN HIRA"/>
    <property type="match status" value="1"/>
</dbReference>
<sequence>MCLLFQLGYTFFRRQRWSPCGYFITTTHGFQKPRHSAPVLERREWSATFDFLGRNAPVNVVKFNHSMFRRNISSAQEKAAPVGGTNGASKMGGKEKEPQPYLSLQLGVRIEPESSGQLQVPGLSL</sequence>
<name>A0A314YI49_PRUYE</name>
<keyword evidence="3" id="KW-1185">Reference proteome</keyword>
<accession>A0A314YI49</accession>
<dbReference type="GO" id="GO:0006351">
    <property type="term" value="P:DNA-templated transcription"/>
    <property type="evidence" value="ECO:0007669"/>
    <property type="project" value="InterPro"/>
</dbReference>
<evidence type="ECO:0000313" key="2">
    <source>
        <dbReference type="EMBL" id="PQQ08245.1"/>
    </source>
</evidence>
<dbReference type="GO" id="GO:0000417">
    <property type="term" value="C:HIR complex"/>
    <property type="evidence" value="ECO:0007669"/>
    <property type="project" value="TreeGrafter"/>
</dbReference>
<evidence type="ECO:0000256" key="1">
    <source>
        <dbReference type="SAM" id="MobiDB-lite"/>
    </source>
</evidence>
<reference evidence="2 3" key="1">
    <citation type="submission" date="2018-02" db="EMBL/GenBank/DDBJ databases">
        <title>Draft genome of wild Prunus yedoensis var. nudiflora.</title>
        <authorList>
            <person name="Baek S."/>
            <person name="Kim J.-H."/>
            <person name="Choi K."/>
            <person name="Kim G.-B."/>
            <person name="Cho A."/>
            <person name="Jang H."/>
            <person name="Shin C.-H."/>
            <person name="Yu H.-J."/>
            <person name="Mun J.-H."/>
        </authorList>
    </citation>
    <scope>NUCLEOTIDE SEQUENCE [LARGE SCALE GENOMIC DNA]</scope>
    <source>
        <strain evidence="3">cv. Jeju island</strain>
        <tissue evidence="2">Leaf</tissue>
    </source>
</reference>
<comment type="caution">
    <text evidence="2">The sequence shown here is derived from an EMBL/GenBank/DDBJ whole genome shotgun (WGS) entry which is preliminary data.</text>
</comment>
<protein>
    <submittedName>
        <fullName evidence="2">Protein HIRA isoform X2</fullName>
    </submittedName>
</protein>
<proteinExistence type="predicted"/>
<gene>
    <name evidence="2" type="ORF">Pyn_18561</name>
</gene>
<organism evidence="2 3">
    <name type="scientific">Prunus yedoensis var. nudiflora</name>
    <dbReference type="NCBI Taxonomy" id="2094558"/>
    <lineage>
        <taxon>Eukaryota</taxon>
        <taxon>Viridiplantae</taxon>
        <taxon>Streptophyta</taxon>
        <taxon>Embryophyta</taxon>
        <taxon>Tracheophyta</taxon>
        <taxon>Spermatophyta</taxon>
        <taxon>Magnoliopsida</taxon>
        <taxon>eudicotyledons</taxon>
        <taxon>Gunneridae</taxon>
        <taxon>Pentapetalae</taxon>
        <taxon>rosids</taxon>
        <taxon>fabids</taxon>
        <taxon>Rosales</taxon>
        <taxon>Rosaceae</taxon>
        <taxon>Amygdaloideae</taxon>
        <taxon>Amygdaleae</taxon>
        <taxon>Prunus</taxon>
    </lineage>
</organism>
<dbReference type="InterPro" id="IPR031120">
    <property type="entry name" value="HIR1-like"/>
</dbReference>
<dbReference type="GO" id="GO:0000785">
    <property type="term" value="C:chromatin"/>
    <property type="evidence" value="ECO:0007669"/>
    <property type="project" value="TreeGrafter"/>
</dbReference>